<dbReference type="InterPro" id="IPR023299">
    <property type="entry name" value="ATPase_P-typ_cyto_dom_N"/>
</dbReference>
<dbReference type="InterPro" id="IPR001757">
    <property type="entry name" value="P_typ_ATPase"/>
</dbReference>
<feature type="transmembrane region" description="Helical" evidence="9">
    <location>
        <begin position="1154"/>
        <end position="1178"/>
    </location>
</feature>
<comment type="subcellular location">
    <subcellularLocation>
        <location evidence="1">Membrane</location>
        <topology evidence="1">Multi-pass membrane protein</topology>
    </subcellularLocation>
</comment>
<evidence type="ECO:0000256" key="3">
    <source>
        <dbReference type="ARBA" id="ARBA00022723"/>
    </source>
</evidence>
<dbReference type="InterPro" id="IPR032631">
    <property type="entry name" value="P-type_ATPase_N"/>
</dbReference>
<name>A0ABR2JN28_9EUKA</name>
<evidence type="ECO:0000256" key="7">
    <source>
        <dbReference type="ARBA" id="ARBA00023136"/>
    </source>
</evidence>
<feature type="domain" description="P-type ATPase N-terminal" evidence="10">
    <location>
        <begin position="11"/>
        <end position="67"/>
    </location>
</feature>
<keyword evidence="6 9" id="KW-1133">Transmembrane helix</keyword>
<dbReference type="Gene3D" id="3.40.50.1000">
    <property type="entry name" value="HAD superfamily/HAD-like"/>
    <property type="match status" value="1"/>
</dbReference>
<evidence type="ECO:0000256" key="1">
    <source>
        <dbReference type="ARBA" id="ARBA00004141"/>
    </source>
</evidence>
<dbReference type="SUPFAM" id="SSF81665">
    <property type="entry name" value="Calcium ATPase, transmembrane domain M"/>
    <property type="match status" value="1"/>
</dbReference>
<feature type="transmembrane region" description="Helical" evidence="9">
    <location>
        <begin position="64"/>
        <end position="83"/>
    </location>
</feature>
<keyword evidence="3" id="KW-0479">Metal-binding</keyword>
<evidence type="ECO:0000256" key="5">
    <source>
        <dbReference type="ARBA" id="ARBA00022967"/>
    </source>
</evidence>
<dbReference type="SUPFAM" id="SSF56784">
    <property type="entry name" value="HAD-like"/>
    <property type="match status" value="1"/>
</dbReference>
<evidence type="ECO:0000259" key="10">
    <source>
        <dbReference type="Pfam" id="PF16209"/>
    </source>
</evidence>
<dbReference type="Pfam" id="PF16209">
    <property type="entry name" value="PhoLip_ATPase_N"/>
    <property type="match status" value="1"/>
</dbReference>
<feature type="transmembrane region" description="Helical" evidence="9">
    <location>
        <begin position="1090"/>
        <end position="1111"/>
    </location>
</feature>
<feature type="region of interest" description="Disordered" evidence="8">
    <location>
        <begin position="791"/>
        <end position="827"/>
    </location>
</feature>
<reference evidence="12 13" key="1">
    <citation type="submission" date="2024-04" db="EMBL/GenBank/DDBJ databases">
        <title>Tritrichomonas musculus Genome.</title>
        <authorList>
            <person name="Alves-Ferreira E."/>
            <person name="Grigg M."/>
            <person name="Lorenzi H."/>
            <person name="Galac M."/>
        </authorList>
    </citation>
    <scope>NUCLEOTIDE SEQUENCE [LARGE SCALE GENOMIC DNA]</scope>
    <source>
        <strain evidence="12 13">EAF2021</strain>
    </source>
</reference>
<proteinExistence type="predicted"/>
<dbReference type="InterPro" id="IPR023214">
    <property type="entry name" value="HAD_sf"/>
</dbReference>
<feature type="compositionally biased region" description="Low complexity" evidence="8">
    <location>
        <begin position="803"/>
        <end position="822"/>
    </location>
</feature>
<protein>
    <recommendedName>
        <fullName evidence="14">P-type phospholipid transporter</fullName>
    </recommendedName>
</protein>
<dbReference type="Proteomes" id="UP001470230">
    <property type="component" value="Unassembled WGS sequence"/>
</dbReference>
<evidence type="ECO:0000256" key="9">
    <source>
        <dbReference type="SAM" id="Phobius"/>
    </source>
</evidence>
<evidence type="ECO:0000313" key="13">
    <source>
        <dbReference type="Proteomes" id="UP001470230"/>
    </source>
</evidence>
<dbReference type="SUPFAM" id="SSF81660">
    <property type="entry name" value="Metal cation-transporting ATPase, ATP-binding domain N"/>
    <property type="match status" value="1"/>
</dbReference>
<gene>
    <name evidence="12" type="ORF">M9Y10_005340</name>
</gene>
<dbReference type="Pfam" id="PF16212">
    <property type="entry name" value="PhoLip_ATPase_C"/>
    <property type="match status" value="1"/>
</dbReference>
<dbReference type="SFLD" id="SFLDG00002">
    <property type="entry name" value="C1.7:_P-type_atpase_like"/>
    <property type="match status" value="1"/>
</dbReference>
<dbReference type="NCBIfam" id="TIGR01494">
    <property type="entry name" value="ATPase_P-type"/>
    <property type="match status" value="1"/>
</dbReference>
<feature type="compositionally biased region" description="Polar residues" evidence="8">
    <location>
        <begin position="791"/>
        <end position="802"/>
    </location>
</feature>
<dbReference type="SFLD" id="SFLDF00027">
    <property type="entry name" value="p-type_atpase"/>
    <property type="match status" value="1"/>
</dbReference>
<evidence type="ECO:0000256" key="8">
    <source>
        <dbReference type="SAM" id="MobiDB-lite"/>
    </source>
</evidence>
<dbReference type="InterPro" id="IPR018303">
    <property type="entry name" value="ATPase_P-typ_P_site"/>
</dbReference>
<dbReference type="Gene3D" id="3.40.1110.10">
    <property type="entry name" value="Calcium-transporting ATPase, cytoplasmic domain N"/>
    <property type="match status" value="1"/>
</dbReference>
<dbReference type="PRINTS" id="PR00119">
    <property type="entry name" value="CATATPASE"/>
</dbReference>
<feature type="transmembrane region" description="Helical" evidence="9">
    <location>
        <begin position="1040"/>
        <end position="1058"/>
    </location>
</feature>
<evidence type="ECO:0000256" key="4">
    <source>
        <dbReference type="ARBA" id="ARBA00022842"/>
    </source>
</evidence>
<keyword evidence="5" id="KW-1278">Translocase</keyword>
<evidence type="ECO:0000256" key="6">
    <source>
        <dbReference type="ARBA" id="ARBA00022989"/>
    </source>
</evidence>
<keyword evidence="2 9" id="KW-0812">Transmembrane</keyword>
<dbReference type="InterPro" id="IPR023298">
    <property type="entry name" value="ATPase_P-typ_TM_dom_sf"/>
</dbReference>
<dbReference type="PROSITE" id="PS00154">
    <property type="entry name" value="ATPASE_E1_E2"/>
    <property type="match status" value="1"/>
</dbReference>
<dbReference type="InterPro" id="IPR032630">
    <property type="entry name" value="P_typ_ATPase_c"/>
</dbReference>
<feature type="transmembrane region" description="Helical" evidence="9">
    <location>
        <begin position="1007"/>
        <end position="1028"/>
    </location>
</feature>
<feature type="transmembrane region" description="Helical" evidence="9">
    <location>
        <begin position="267"/>
        <end position="290"/>
    </location>
</feature>
<dbReference type="InterPro" id="IPR036412">
    <property type="entry name" value="HAD-like_sf"/>
</dbReference>
<dbReference type="InterPro" id="IPR044492">
    <property type="entry name" value="P_typ_ATPase_HD_dom"/>
</dbReference>
<feature type="transmembrane region" description="Helical" evidence="9">
    <location>
        <begin position="1198"/>
        <end position="1218"/>
    </location>
</feature>
<keyword evidence="13" id="KW-1185">Reference proteome</keyword>
<dbReference type="EMBL" id="JAPFFF010000011">
    <property type="protein sequence ID" value="KAK8878560.1"/>
    <property type="molecule type" value="Genomic_DNA"/>
</dbReference>
<comment type="caution">
    <text evidence="12">The sequence shown here is derived from an EMBL/GenBank/DDBJ whole genome shotgun (WGS) entry which is preliminary data.</text>
</comment>
<feature type="transmembrane region" description="Helical" evidence="9">
    <location>
        <begin position="29"/>
        <end position="52"/>
    </location>
</feature>
<evidence type="ECO:0000313" key="12">
    <source>
        <dbReference type="EMBL" id="KAK8878560.1"/>
    </source>
</evidence>
<organism evidence="12 13">
    <name type="scientific">Tritrichomonas musculus</name>
    <dbReference type="NCBI Taxonomy" id="1915356"/>
    <lineage>
        <taxon>Eukaryota</taxon>
        <taxon>Metamonada</taxon>
        <taxon>Parabasalia</taxon>
        <taxon>Tritrichomonadida</taxon>
        <taxon>Tritrichomonadidae</taxon>
        <taxon>Tritrichomonas</taxon>
    </lineage>
</organism>
<sequence>MFKNRSFRVNTNRKSKFSKNKINNRKYNIGTFIFQTIFSRFTNIYFFFVAITQCFKEITPVDSVTTWIPICIIFVVTMVRELIDEFKRYLEDKKINNREYKIIRADKEQKIKFKDIRVGDIIILSENDPAPADLFLIKIDGAFHTCSISTAYLDGDTYFKDVFPLDNTKNLSYDQILHLKGFVTCNKPDPDIYKLSGDFKIQHDNSNSDEIDDSILTNKNLIQFGTIINNDHDVYGIVCYTGRDTKLAMNTKKTPVKWTKLERFIDAISISIFSLQLLLTCSFGTLANWFTQKEVKNHYYLRFDRYFDATNNQLNTWQSWLFLYLRFLMMTSSLIPISLKLTIDISKFIYDIWISHDLHLTSKEIKTSIHNPYLSNIINSTTISMHNINLNSSNIHNINIFNNDSSNNNIANNNSSANTFNNSSNNSNINNISDNNNNNINNDGTINTSNTNFNTSNTSINTSNSSLNFGNNIPLNGSYTFDAHVDVIKPSVNNSSVIEDLGAIEYIFCDKTGTLTENSMTFKKLMIDGQIYGHSLDADSIIDDEKFKEAILMKDEKVMLAVYCLALCHSSRIKSLKMALKNTPEDRAFIEGLFDLGFFINFEENFITIESDQFHIEKQQFELLKVQPFSFEIKRMCVIVKNHTNGKIYLLAQGSPDSINEITMNTKTNSTNSYGSFNNFSSYGIHVNQLASLGLRIIGLACKELDESEINNDIRILEEESHLIGLAALENKLQEGVTETIETLRKAGIKLWMLTGDSFYTSCNVSYSSHLVGNDGPFILLSNDKERLGLSTQNNQEQSSQGRPSRFSFRSNSNSDLNLSPSAKKSHFKGRSNLKTIEFESMNASSNIYNNENSDFYFDDIENPNLLDMKYVLDQIESYIDGQIMQTSGVFYLGVDTCYKQLLSDEHREQFTRIAMKAKSVVCSRVSPNDKAEIVKCIKSKNRITLAIGDGGNDIPMLSIADVGVGIIGKEGRQAAAASDFCFSKFRFLVRLLLIHGRYAMHRTSTLAQLCFYKSAVFFFIQFFYNLHNGYSVASYFSDINMISYNTLFTVLPVIFYIQDKDLCESSVLLHPFVYSDSQHSIFCNRRTIFWWYMRALFQSIVLYFMSWSIFGKTYSSFIDGSSATLDEMQQVTFSAMIIIVIITVASESHHATILNLMFTWGDWLLYVTFSLLINTSYESYITRDFYLVMYRVISNPFDWVAILSMVSVALFVPFIITSFRIMFFPSRTEAIHDHELKKQAAFEPEYLVADSKGINDAVFLDEKYHPKTSWDKTHSVLLPIGLFCGCQKL</sequence>
<dbReference type="Gene3D" id="2.70.150.10">
    <property type="entry name" value="Calcium-transporting ATPase, cytoplasmic transduction domain A"/>
    <property type="match status" value="1"/>
</dbReference>
<dbReference type="InterPro" id="IPR008250">
    <property type="entry name" value="ATPase_P-typ_transduc_dom_A_sf"/>
</dbReference>
<dbReference type="PANTHER" id="PTHR24092">
    <property type="entry name" value="PROBABLE PHOSPHOLIPID-TRANSPORTING ATPASE"/>
    <property type="match status" value="1"/>
</dbReference>
<keyword evidence="4" id="KW-0460">Magnesium</keyword>
<dbReference type="Pfam" id="PF13246">
    <property type="entry name" value="Cation_ATPase"/>
    <property type="match status" value="1"/>
</dbReference>
<dbReference type="SFLD" id="SFLDS00003">
    <property type="entry name" value="Haloacid_Dehalogenase"/>
    <property type="match status" value="1"/>
</dbReference>
<dbReference type="SUPFAM" id="SSF81653">
    <property type="entry name" value="Calcium ATPase, transduction domain A"/>
    <property type="match status" value="1"/>
</dbReference>
<evidence type="ECO:0008006" key="14">
    <source>
        <dbReference type="Google" id="ProtNLM"/>
    </source>
</evidence>
<keyword evidence="7 9" id="KW-0472">Membrane</keyword>
<feature type="transmembrane region" description="Helical" evidence="9">
    <location>
        <begin position="1131"/>
        <end position="1147"/>
    </location>
</feature>
<accession>A0ABR2JN28</accession>
<evidence type="ECO:0000256" key="2">
    <source>
        <dbReference type="ARBA" id="ARBA00022692"/>
    </source>
</evidence>
<evidence type="ECO:0000259" key="11">
    <source>
        <dbReference type="Pfam" id="PF16212"/>
    </source>
</evidence>
<feature type="domain" description="P-type ATPase C-terminal" evidence="11">
    <location>
        <begin position="977"/>
        <end position="1227"/>
    </location>
</feature>
<dbReference type="PANTHER" id="PTHR24092:SF19">
    <property type="entry name" value="PHOSPHOLIPID-TRANSPORTING ATPASE"/>
    <property type="match status" value="1"/>
</dbReference>